<dbReference type="Proteomes" id="UP000664534">
    <property type="component" value="Unassembled WGS sequence"/>
</dbReference>
<protein>
    <submittedName>
        <fullName evidence="1">Uncharacterized protein</fullName>
    </submittedName>
</protein>
<comment type="caution">
    <text evidence="1">The sequence shown here is derived from an EMBL/GenBank/DDBJ whole genome shotgun (WGS) entry which is preliminary data.</text>
</comment>
<evidence type="ECO:0000313" key="2">
    <source>
        <dbReference type="Proteomes" id="UP000664534"/>
    </source>
</evidence>
<name>A0A8H3EFT1_9LECA</name>
<dbReference type="EMBL" id="CAJPDT010000001">
    <property type="protein sequence ID" value="CAF9904398.1"/>
    <property type="molecule type" value="Genomic_DNA"/>
</dbReference>
<accession>A0A8H3EFT1</accession>
<dbReference type="OrthoDB" id="10623123at2759"/>
<proteinExistence type="predicted"/>
<organism evidence="1 2">
    <name type="scientific">Imshaugia aleurites</name>
    <dbReference type="NCBI Taxonomy" id="172621"/>
    <lineage>
        <taxon>Eukaryota</taxon>
        <taxon>Fungi</taxon>
        <taxon>Dikarya</taxon>
        <taxon>Ascomycota</taxon>
        <taxon>Pezizomycotina</taxon>
        <taxon>Lecanoromycetes</taxon>
        <taxon>OSLEUM clade</taxon>
        <taxon>Lecanoromycetidae</taxon>
        <taxon>Lecanorales</taxon>
        <taxon>Lecanorineae</taxon>
        <taxon>Parmeliaceae</taxon>
        <taxon>Imshaugia</taxon>
    </lineage>
</organism>
<sequence length="175" mass="19310">MHLREIPGHSAALALLTGIVAISAATAAALSLRAPEPQPLDLVKRTNHVTLHGLTLRGSRPLALIVPVQVAASQFANLYTDLYLEAASKLYNDLLDSHSFTFHHNDVFEISFVTSNVETQAVPWEFVRAFAVMMRDMALRGFTGCYDQGYWNEARDFGVYVGLRVLAPLGLTQRL</sequence>
<evidence type="ECO:0000313" key="1">
    <source>
        <dbReference type="EMBL" id="CAF9904398.1"/>
    </source>
</evidence>
<keyword evidence="2" id="KW-1185">Reference proteome</keyword>
<gene>
    <name evidence="1" type="ORF">IMSHALPRED_000027</name>
</gene>
<reference evidence="1" key="1">
    <citation type="submission" date="2021-03" db="EMBL/GenBank/DDBJ databases">
        <authorList>
            <person name="Tagirdzhanova G."/>
        </authorList>
    </citation>
    <scope>NUCLEOTIDE SEQUENCE</scope>
</reference>
<dbReference type="AlphaFoldDB" id="A0A8H3EFT1"/>